<name>A0A2A5WTH9_9GAMM</name>
<evidence type="ECO:0000313" key="2">
    <source>
        <dbReference type="Proteomes" id="UP000219327"/>
    </source>
</evidence>
<comment type="caution">
    <text evidence="1">The sequence shown here is derived from an EMBL/GenBank/DDBJ whole genome shotgun (WGS) entry which is preliminary data.</text>
</comment>
<organism evidence="1 2">
    <name type="scientific">OM182 bacterium MED-G24</name>
    <dbReference type="NCBI Taxonomy" id="1986255"/>
    <lineage>
        <taxon>Bacteria</taxon>
        <taxon>Pseudomonadati</taxon>
        <taxon>Pseudomonadota</taxon>
        <taxon>Gammaproteobacteria</taxon>
        <taxon>OMG group</taxon>
        <taxon>OM182 clade</taxon>
    </lineage>
</organism>
<proteinExistence type="predicted"/>
<dbReference type="Gene3D" id="2.60.120.620">
    <property type="entry name" value="q2cbj1_9rhob like domain"/>
    <property type="match status" value="1"/>
</dbReference>
<dbReference type="EMBL" id="NTKD01000019">
    <property type="protein sequence ID" value="PDH39789.1"/>
    <property type="molecule type" value="Genomic_DNA"/>
</dbReference>
<evidence type="ECO:0000313" key="1">
    <source>
        <dbReference type="EMBL" id="PDH39789.1"/>
    </source>
</evidence>
<dbReference type="Proteomes" id="UP000219327">
    <property type="component" value="Unassembled WGS sequence"/>
</dbReference>
<evidence type="ECO:0008006" key="3">
    <source>
        <dbReference type="Google" id="ProtNLM"/>
    </source>
</evidence>
<dbReference type="GO" id="GO:0016706">
    <property type="term" value="F:2-oxoglutarate-dependent dioxygenase activity"/>
    <property type="evidence" value="ECO:0007669"/>
    <property type="project" value="UniProtKB-ARBA"/>
</dbReference>
<dbReference type="SUPFAM" id="SSF51197">
    <property type="entry name" value="Clavaminate synthase-like"/>
    <property type="match status" value="1"/>
</dbReference>
<dbReference type="InterPro" id="IPR008775">
    <property type="entry name" value="Phytyl_CoA_dOase-like"/>
</dbReference>
<gene>
    <name evidence="1" type="ORF">CNE99_04905</name>
</gene>
<dbReference type="AlphaFoldDB" id="A0A2A5WTH9"/>
<reference evidence="1 2" key="1">
    <citation type="submission" date="2017-08" db="EMBL/GenBank/DDBJ databases">
        <title>Fine stratification of microbial communities through a metagenomic profile of the photic zone.</title>
        <authorList>
            <person name="Haro-Moreno J.M."/>
            <person name="Lopez-Perez M."/>
            <person name="De La Torre J."/>
            <person name="Picazo A."/>
            <person name="Camacho A."/>
            <person name="Rodriguez-Valera F."/>
        </authorList>
    </citation>
    <scope>NUCLEOTIDE SEQUENCE [LARGE SCALE GENOMIC DNA]</scope>
    <source>
        <strain evidence="1">MED-G24</strain>
    </source>
</reference>
<accession>A0A2A5WTH9</accession>
<dbReference type="Pfam" id="PF05721">
    <property type="entry name" value="PhyH"/>
    <property type="match status" value="1"/>
</dbReference>
<sequence length="295" mass="33746">MQRITSEHVNHYLEHGYAIVPDFLNESELAEAREEIRTTLPGWVEFCDDPTAPKPTNSQHNFLPGQGATRFPYTGNMLNHISMHPDLVEFARARAGGNEVFCEQANLNVKCMDHPRDQDQAMHCDFGNHSLAYPPDLPEYWQTAYIVYFTDVDEDHAPTAVCSWQHYPESLRWPAMYKREDRPALYDNEVKATVPAGGLLMYSMRTFHRGTPFLADVGRIVEFITYAPAAWKWLGITGWSVEAIRPAFRGWIESATPEERELLGFPPPGHSYWTDETREGVSARYPGMDMSPYLD</sequence>
<protein>
    <recommendedName>
        <fullName evidence="3">Phytanoyl-CoA dioxygenase</fullName>
    </recommendedName>
</protein>